<protein>
    <submittedName>
        <fullName evidence="2">VWA domain-containing protein</fullName>
    </submittedName>
</protein>
<comment type="caution">
    <text evidence="2">The sequence shown here is derived from an EMBL/GenBank/DDBJ whole genome shotgun (WGS) entry which is preliminary data.</text>
</comment>
<gene>
    <name evidence="2" type="ORF">V0U79_05020</name>
</gene>
<sequence>MAAVIGIAVFASAHDTKDAARIGEFSGHVADRDKWHAIYYCHGSTLDNCRENEHAWLAQTALDRAAPRSPWNFSADDDLFVLDLATGYFRPEIAERPGSSWDPDDVMGLPQRRLPGPANFAGVPDFSYTMYDWINRNTHCPPAPGGAMPAGVPGDCHNYTYWQGGGFNASHFGSQATRSYLQLHQTALSLAARARLLRSRISGDPANLEAYRDVIREAEHEALAYEAYAQHFLQDRWAMGHMFERWGSPEYNANGIGWDPTRALLAGGFTGIIHGHQSVTHVPDALSSPEVGATETITNLTARALTSLRQAVGLVDEDFEVPAASIYIPVWRHANEEETHPGVGDYRAWDMMRLRYAARLDVAGHLLEYNSETALPVQRQRRELLACSTAGYREVIAAFGQNSAGYGIDDVALSPAAGESLGDHCFDTWATNESMVAGMGPEFIAAGGIATLSQALVRIGVYTAESSGQGSRNALPPELRGLVYTRNDTFSLTRIYVQARLAAYRNANGIDLAQGGMGALSGVPTGDTYPIASYLEPGDLTTLPDSDPRGRDAETIFGFYNRSHADYFCRRSEELLDSLRGSSEDSDRATCRIMAQRLYEEARGDGPDVEEYSSVILNGSRERTEPLCRLASEGWAAPHFGGDRIDILHPGYVPWDFAADESRSFAMDDAQLSYQSVANWCDRTPVIDARDEEDLLAASVVAVIENTRDTLEIRGRHFGDSTGHLAIGLTPDSAIPLTEILSWSDTRIRFRVEAEFDQLAFRESAISTGGFSDSHVFITRAGDAADDPGQLSAGRFVIRREVRPPRLTRVEVTAHGEDQPVYFTTLPEPPSRLDEEAGWLFEPTEENASGDAETAFRPVQPGARLTIELTFDEDIDRDAEGQIISLGGEPLEGRWTSRRRWRGERVIADGDAFDALRGPQTLEVYVQSERGAWTDGDPESPGSEPDRETVLLYDRIPVVLESIEVRADGQNIYGAEWTSGPDYEGVRNLTLGTLDYESRILDITEARAVPASGTGRMRLEFSMPLDDAPTIRVGGSNATVSGEGRRWRAQFDVEEAASLQDSNGDIQITVGLTGQALDADPATPAAIAPPDQWSNGTYWADLDQRRGGPAGTDGGEDVWHRLGEPPALSLLVILDASGSMRENDRMTNARAGINQTFESLPPNQVIEFAAVAFQNCGSFTTRTFTRDAEAIRSFLTSIEPGQGTPLAVAHDQARAIFLSQADPRAAEWRYASFTDGAETCDGNVASSIRNLEAVLSRHRAPDRSPPEPNVAPAPERAFDCRATTGQGYSVEVTDGGRHLDRITLVEHTYLERALPDGRCIASFETREYGVYYGRTRSSGLRWGINSQPSDTRTLIGRSSRGEADLLRVRGIADAAGAGLVDLPTARREIERAVQAAEPEEG</sequence>
<evidence type="ECO:0000259" key="1">
    <source>
        <dbReference type="Pfam" id="PF13519"/>
    </source>
</evidence>
<dbReference type="Gene3D" id="3.40.50.410">
    <property type="entry name" value="von Willebrand factor, type A domain"/>
    <property type="match status" value="1"/>
</dbReference>
<dbReference type="InterPro" id="IPR036465">
    <property type="entry name" value="vWFA_dom_sf"/>
</dbReference>
<name>A0ABU7LQX0_9PROT</name>
<dbReference type="InterPro" id="IPR002035">
    <property type="entry name" value="VWF_A"/>
</dbReference>
<feature type="domain" description="VWFA" evidence="1">
    <location>
        <begin position="1130"/>
        <end position="1221"/>
    </location>
</feature>
<dbReference type="RefSeq" id="WP_330198383.1">
    <property type="nucleotide sequence ID" value="NZ_JAZDRP010000003.1"/>
</dbReference>
<reference evidence="2 3" key="1">
    <citation type="submission" date="2024-01" db="EMBL/GenBank/DDBJ databases">
        <title>Hyphobacterium bacterium isolated from marine sediment.</title>
        <authorList>
            <person name="Zhao S."/>
        </authorList>
    </citation>
    <scope>NUCLEOTIDE SEQUENCE [LARGE SCALE GENOMIC DNA]</scope>
    <source>
        <strain evidence="3">HN65</strain>
    </source>
</reference>
<dbReference type="SUPFAM" id="SSF53300">
    <property type="entry name" value="vWA-like"/>
    <property type="match status" value="1"/>
</dbReference>
<dbReference type="Proteomes" id="UP001354971">
    <property type="component" value="Unassembled WGS sequence"/>
</dbReference>
<accession>A0ABU7LQX0</accession>
<evidence type="ECO:0000313" key="3">
    <source>
        <dbReference type="Proteomes" id="UP001354971"/>
    </source>
</evidence>
<organism evidence="2 3">
    <name type="scientific">Hyphobacterium lacteum</name>
    <dbReference type="NCBI Taxonomy" id="3116575"/>
    <lineage>
        <taxon>Bacteria</taxon>
        <taxon>Pseudomonadati</taxon>
        <taxon>Pseudomonadota</taxon>
        <taxon>Alphaproteobacteria</taxon>
        <taxon>Maricaulales</taxon>
        <taxon>Maricaulaceae</taxon>
        <taxon>Hyphobacterium</taxon>
    </lineage>
</organism>
<dbReference type="Pfam" id="PF13519">
    <property type="entry name" value="VWA_2"/>
    <property type="match status" value="1"/>
</dbReference>
<keyword evidence="3" id="KW-1185">Reference proteome</keyword>
<proteinExistence type="predicted"/>
<dbReference type="EMBL" id="JAZDRP010000003">
    <property type="protein sequence ID" value="MEE2525719.1"/>
    <property type="molecule type" value="Genomic_DNA"/>
</dbReference>
<evidence type="ECO:0000313" key="2">
    <source>
        <dbReference type="EMBL" id="MEE2525719.1"/>
    </source>
</evidence>